<evidence type="ECO:0000313" key="2">
    <source>
        <dbReference type="Proteomes" id="UP001303473"/>
    </source>
</evidence>
<dbReference type="EMBL" id="MU853920">
    <property type="protein sequence ID" value="KAK3935528.1"/>
    <property type="molecule type" value="Genomic_DNA"/>
</dbReference>
<accession>A0AAN6N0C6</accession>
<evidence type="ECO:0000313" key="1">
    <source>
        <dbReference type="EMBL" id="KAK3935528.1"/>
    </source>
</evidence>
<gene>
    <name evidence="1" type="ORF">QBC46DRAFT_346545</name>
</gene>
<organism evidence="1 2">
    <name type="scientific">Diplogelasinospora grovesii</name>
    <dbReference type="NCBI Taxonomy" id="303347"/>
    <lineage>
        <taxon>Eukaryota</taxon>
        <taxon>Fungi</taxon>
        <taxon>Dikarya</taxon>
        <taxon>Ascomycota</taxon>
        <taxon>Pezizomycotina</taxon>
        <taxon>Sordariomycetes</taxon>
        <taxon>Sordariomycetidae</taxon>
        <taxon>Sordariales</taxon>
        <taxon>Diplogelasinosporaceae</taxon>
        <taxon>Diplogelasinospora</taxon>
    </lineage>
</organism>
<dbReference type="Proteomes" id="UP001303473">
    <property type="component" value="Unassembled WGS sequence"/>
</dbReference>
<name>A0AAN6N0C6_9PEZI</name>
<proteinExistence type="predicted"/>
<reference evidence="2" key="1">
    <citation type="journal article" date="2023" name="Mol. Phylogenet. Evol.">
        <title>Genome-scale phylogeny and comparative genomics of the fungal order Sordariales.</title>
        <authorList>
            <person name="Hensen N."/>
            <person name="Bonometti L."/>
            <person name="Westerberg I."/>
            <person name="Brannstrom I.O."/>
            <person name="Guillou S."/>
            <person name="Cros-Aarteil S."/>
            <person name="Calhoun S."/>
            <person name="Haridas S."/>
            <person name="Kuo A."/>
            <person name="Mondo S."/>
            <person name="Pangilinan J."/>
            <person name="Riley R."/>
            <person name="LaButti K."/>
            <person name="Andreopoulos B."/>
            <person name="Lipzen A."/>
            <person name="Chen C."/>
            <person name="Yan M."/>
            <person name="Daum C."/>
            <person name="Ng V."/>
            <person name="Clum A."/>
            <person name="Steindorff A."/>
            <person name="Ohm R.A."/>
            <person name="Martin F."/>
            <person name="Silar P."/>
            <person name="Natvig D.O."/>
            <person name="Lalanne C."/>
            <person name="Gautier V."/>
            <person name="Ament-Velasquez S.L."/>
            <person name="Kruys A."/>
            <person name="Hutchinson M.I."/>
            <person name="Powell A.J."/>
            <person name="Barry K."/>
            <person name="Miller A.N."/>
            <person name="Grigoriev I.V."/>
            <person name="Debuchy R."/>
            <person name="Gladieux P."/>
            <person name="Hiltunen Thoren M."/>
            <person name="Johannesson H."/>
        </authorList>
    </citation>
    <scope>NUCLEOTIDE SEQUENCE [LARGE SCALE GENOMIC DNA]</scope>
    <source>
        <strain evidence="2">CBS 340.73</strain>
    </source>
</reference>
<dbReference type="AlphaFoldDB" id="A0AAN6N0C6"/>
<sequence length="185" mass="20400">MNGDGLEDYMVVDPDNGAVNIWWNWGPDDDWGGIATGAVSDITTLVFADGVPLYINQGPAKTIANGITQLPSSIKLADLDSNGKDDYAYINDNGVIWLWWNRGTTDSLTALDNIRFADIDSDGLDDYIWLDTSTRAPTMYYDDYIFLHPNGGTSIYRNVYSLDTPLTDWRALSSADASSISRLPS</sequence>
<keyword evidence="2" id="KW-1185">Reference proteome</keyword>
<comment type="caution">
    <text evidence="1">The sequence shown here is derived from an EMBL/GenBank/DDBJ whole genome shotgun (WGS) entry which is preliminary data.</text>
</comment>
<dbReference type="SUPFAM" id="SSF69318">
    <property type="entry name" value="Integrin alpha N-terminal domain"/>
    <property type="match status" value="1"/>
</dbReference>
<dbReference type="InterPro" id="IPR028994">
    <property type="entry name" value="Integrin_alpha_N"/>
</dbReference>
<protein>
    <submittedName>
        <fullName evidence="1">Uncharacterized protein</fullName>
    </submittedName>
</protein>